<organism evidence="1 2">
    <name type="scientific">Candidatus Syntrophosphaera thermopropionivorans</name>
    <dbReference type="NCBI Taxonomy" id="2593015"/>
    <lineage>
        <taxon>Bacteria</taxon>
        <taxon>Pseudomonadati</taxon>
        <taxon>Candidatus Cloacimonadota</taxon>
        <taxon>Candidatus Cloacimonadia</taxon>
        <taxon>Candidatus Cloacimonadales</taxon>
        <taxon>Candidatus Cloacimonadaceae</taxon>
        <taxon>Candidatus Syntrophosphaera</taxon>
    </lineage>
</organism>
<protein>
    <submittedName>
        <fullName evidence="1">Uncharacterized protein</fullName>
    </submittedName>
</protein>
<evidence type="ECO:0000313" key="2">
    <source>
        <dbReference type="Proteomes" id="UP000294588"/>
    </source>
</evidence>
<evidence type="ECO:0000313" key="1">
    <source>
        <dbReference type="EMBL" id="TDF72996.1"/>
    </source>
</evidence>
<proteinExistence type="predicted"/>
<gene>
    <name evidence="1" type="ORF">E0946_04240</name>
</gene>
<comment type="caution">
    <text evidence="1">The sequence shown here is derived from an EMBL/GenBank/DDBJ whole genome shotgun (WGS) entry which is preliminary data.</text>
</comment>
<sequence length="625" mass="70797">MFNIFKHPSGNIAIALLLSVIAVMSGFSLSSMAMNDVVAFQYDFENFQSTLFLRSEAYRGQKIAQKLGTILIPVRTSERSIELTNSALKKTFKIQSLLSKGRLLTSQEVVMGDQKQQTIVESLVKSKTGIGQVAAMNSKFSMIRKYGIYTLETETFAKFMYFTDTDESPNGTNVYFHGPDMLYGRVHSNTDIWIKQTSGGVNGGWPIFYGWVSTAGEIQSHSGSYSESQIFPGGLSEGYDYVVFPESATLIRRNGQKVGPLNYNPDVIVYVEVDGASFTYYKGDIQSPRLESADVYNPYPPPTATEPLFTNTYQVRDTVWTFGAHGTANNRSNWVNNRLWIRGTFATYQTWGCADTMFLVDDILLENTPVGTDPANNNTDVVGLVSEKSIVIKYGYRSPIDTLRHHDNCGPDTGYGGIWIYAAMAALGDGHGNTHQDGVFTFEYQHPHPSVPDYRYNNVLYTKIDLHRYHFPQSNAYKWATCNGPRNLKIDYPWYNPLWPERTPYLERGYINIYGSVSQRRRGFVHRSYYDTEWPSNNEWNQPIDFCGPSSAPTAVQHNDPVFGFQLTNINYPGTSGSGTGYKKNYHYDNRFYHTSPIDFPQVNRKDETPFAAVNWIIKRPPEYL</sequence>
<dbReference type="Proteomes" id="UP000294588">
    <property type="component" value="Unassembled WGS sequence"/>
</dbReference>
<accession>A0AC61QJ27</accession>
<name>A0AC61QJ27_9BACT</name>
<dbReference type="EMBL" id="SMOG01000010">
    <property type="protein sequence ID" value="TDF72996.1"/>
    <property type="molecule type" value="Genomic_DNA"/>
</dbReference>
<reference evidence="1" key="1">
    <citation type="submission" date="2019-03" db="EMBL/GenBank/DDBJ databases">
        <title>Candidatus Syntrophosphaera thermopropionivorans: a novel player in syntrophic propionate oxidation during anaerobic digestion.</title>
        <authorList>
            <person name="Dyksma S."/>
        </authorList>
    </citation>
    <scope>NUCLEOTIDE SEQUENCE</scope>
    <source>
        <strain evidence="1">W5</strain>
    </source>
</reference>
<keyword evidence="2" id="KW-1185">Reference proteome</keyword>